<organism evidence="2 3">
    <name type="scientific">Lineolata rhizophorae</name>
    <dbReference type="NCBI Taxonomy" id="578093"/>
    <lineage>
        <taxon>Eukaryota</taxon>
        <taxon>Fungi</taxon>
        <taxon>Dikarya</taxon>
        <taxon>Ascomycota</taxon>
        <taxon>Pezizomycotina</taxon>
        <taxon>Dothideomycetes</taxon>
        <taxon>Dothideomycetes incertae sedis</taxon>
        <taxon>Lineolatales</taxon>
        <taxon>Lineolataceae</taxon>
        <taxon>Lineolata</taxon>
    </lineage>
</organism>
<dbReference type="Proteomes" id="UP000799766">
    <property type="component" value="Unassembled WGS sequence"/>
</dbReference>
<proteinExistence type="predicted"/>
<evidence type="ECO:0000313" key="3">
    <source>
        <dbReference type="Proteomes" id="UP000799766"/>
    </source>
</evidence>
<accession>A0A6A6PC08</accession>
<reference evidence="2" key="1">
    <citation type="journal article" date="2020" name="Stud. Mycol.">
        <title>101 Dothideomycetes genomes: a test case for predicting lifestyles and emergence of pathogens.</title>
        <authorList>
            <person name="Haridas S."/>
            <person name="Albert R."/>
            <person name="Binder M."/>
            <person name="Bloem J."/>
            <person name="Labutti K."/>
            <person name="Salamov A."/>
            <person name="Andreopoulos B."/>
            <person name="Baker S."/>
            <person name="Barry K."/>
            <person name="Bills G."/>
            <person name="Bluhm B."/>
            <person name="Cannon C."/>
            <person name="Castanera R."/>
            <person name="Culley D."/>
            <person name="Daum C."/>
            <person name="Ezra D."/>
            <person name="Gonzalez J."/>
            <person name="Henrissat B."/>
            <person name="Kuo A."/>
            <person name="Liang C."/>
            <person name="Lipzen A."/>
            <person name="Lutzoni F."/>
            <person name="Magnuson J."/>
            <person name="Mondo S."/>
            <person name="Nolan M."/>
            <person name="Ohm R."/>
            <person name="Pangilinan J."/>
            <person name="Park H.-J."/>
            <person name="Ramirez L."/>
            <person name="Alfaro M."/>
            <person name="Sun H."/>
            <person name="Tritt A."/>
            <person name="Yoshinaga Y."/>
            <person name="Zwiers L.-H."/>
            <person name="Turgeon B."/>
            <person name="Goodwin S."/>
            <person name="Spatafora J."/>
            <person name="Crous P."/>
            <person name="Grigoriev I."/>
        </authorList>
    </citation>
    <scope>NUCLEOTIDE SEQUENCE</scope>
    <source>
        <strain evidence="2">ATCC 16933</strain>
    </source>
</reference>
<feature type="region of interest" description="Disordered" evidence="1">
    <location>
        <begin position="128"/>
        <end position="147"/>
    </location>
</feature>
<dbReference type="AlphaFoldDB" id="A0A6A6PC08"/>
<sequence length="167" mass="18335">MAGASQPRLVIDLTNEDSDNSPAADPEFNAHLEEFMDAAFNNGADPAVLDFPQLENGAGSGVSHASPANPMLLTEEDFLQKVLEVFPDIARDHVLEAYRERAAMGRVDQEWCGEFIVQVLDANSYPKERDRKDLKRKRGDVADAGGSEDWENAAIGRLSFGSYLHNA</sequence>
<feature type="region of interest" description="Disordered" evidence="1">
    <location>
        <begin position="1"/>
        <end position="26"/>
    </location>
</feature>
<name>A0A6A6PC08_9PEZI</name>
<protein>
    <submittedName>
        <fullName evidence="2">Uncharacterized protein</fullName>
    </submittedName>
</protein>
<evidence type="ECO:0000256" key="1">
    <source>
        <dbReference type="SAM" id="MobiDB-lite"/>
    </source>
</evidence>
<evidence type="ECO:0000313" key="2">
    <source>
        <dbReference type="EMBL" id="KAF2460953.1"/>
    </source>
</evidence>
<gene>
    <name evidence="2" type="ORF">BDY21DRAFT_136037</name>
</gene>
<dbReference type="EMBL" id="MU001672">
    <property type="protein sequence ID" value="KAF2460953.1"/>
    <property type="molecule type" value="Genomic_DNA"/>
</dbReference>
<keyword evidence="3" id="KW-1185">Reference proteome</keyword>